<organism evidence="1 2">
    <name type="scientific">Plantactinospora sonchi</name>
    <dbReference type="NCBI Taxonomy" id="1544735"/>
    <lineage>
        <taxon>Bacteria</taxon>
        <taxon>Bacillati</taxon>
        <taxon>Actinomycetota</taxon>
        <taxon>Actinomycetes</taxon>
        <taxon>Micromonosporales</taxon>
        <taxon>Micromonosporaceae</taxon>
        <taxon>Plantactinospora</taxon>
    </lineage>
</organism>
<evidence type="ECO:0000313" key="2">
    <source>
        <dbReference type="Proteomes" id="UP001332243"/>
    </source>
</evidence>
<comment type="caution">
    <text evidence="1">The sequence shown here is derived from an EMBL/GenBank/DDBJ whole genome shotgun (WGS) entry which is preliminary data.</text>
</comment>
<protein>
    <recommendedName>
        <fullName evidence="3">PE domain-containing protein</fullName>
    </recommendedName>
</protein>
<dbReference type="EMBL" id="JAZGQK010000034">
    <property type="protein sequence ID" value="MEE6263044.1"/>
    <property type="molecule type" value="Genomic_DNA"/>
</dbReference>
<gene>
    <name evidence="1" type="ORF">V1633_31655</name>
</gene>
<sequence>MADEVRAEPSELVKLAGTTLDASIALGDGWRAAQPAFSVPEAAFGILSAGQGVHRSHVAAAEDGDTAVNRLVAVYEGDVDRLYRVAFAYQQADQEAAARARRAGGRPGRAVI</sequence>
<dbReference type="RefSeq" id="WP_331217982.1">
    <property type="nucleotide sequence ID" value="NZ_JAZGQK010000034.1"/>
</dbReference>
<dbReference type="Proteomes" id="UP001332243">
    <property type="component" value="Unassembled WGS sequence"/>
</dbReference>
<evidence type="ECO:0008006" key="3">
    <source>
        <dbReference type="Google" id="ProtNLM"/>
    </source>
</evidence>
<reference evidence="1 2" key="1">
    <citation type="submission" date="2024-01" db="EMBL/GenBank/DDBJ databases">
        <title>Genome insights into Plantactinospora sonchi sp. nov.</title>
        <authorList>
            <person name="Wang L."/>
        </authorList>
    </citation>
    <scope>NUCLEOTIDE SEQUENCE [LARGE SCALE GENOMIC DNA]</scope>
    <source>
        <strain evidence="1 2">NEAU-QY2</strain>
    </source>
</reference>
<name>A0ABU7S2V2_9ACTN</name>
<keyword evidence="2" id="KW-1185">Reference proteome</keyword>
<proteinExistence type="predicted"/>
<evidence type="ECO:0000313" key="1">
    <source>
        <dbReference type="EMBL" id="MEE6263044.1"/>
    </source>
</evidence>
<accession>A0ABU7S2V2</accession>